<accession>A0AAJ4XNU3</accession>
<name>A0AAJ4XNU3_9BASI</name>
<reference evidence="2" key="1">
    <citation type="submission" date="2023-10" db="EMBL/GenBank/DDBJ databases">
        <authorList>
            <person name="Guldener U."/>
        </authorList>
    </citation>
    <scope>NUCLEOTIDE SEQUENCE</scope>
    <source>
        <strain evidence="2">Mp4</strain>
    </source>
</reference>
<feature type="region of interest" description="Disordered" evidence="1">
    <location>
        <begin position="1"/>
        <end position="25"/>
    </location>
</feature>
<sequence length="109" mass="12622">MRHQSRQHHIGRKGRHSWQSTPKNREAGHWLRLSSALSSCQLAWQPENWNQMQSRENNNENGPSATSREHHADPNKFNGKTEAGGQGALVMFNEEQRNDWHKKPRVGAY</sequence>
<dbReference type="Proteomes" id="UP001294444">
    <property type="component" value="Unassembled WGS sequence"/>
</dbReference>
<protein>
    <submittedName>
        <fullName evidence="2">Uncharacterized protein</fullName>
    </submittedName>
</protein>
<feature type="compositionally biased region" description="Polar residues" evidence="1">
    <location>
        <begin position="48"/>
        <end position="66"/>
    </location>
</feature>
<organism evidence="2 3">
    <name type="scientific">Melanopsichium pennsylvanicum</name>
    <dbReference type="NCBI Taxonomy" id="63383"/>
    <lineage>
        <taxon>Eukaryota</taxon>
        <taxon>Fungi</taxon>
        <taxon>Dikarya</taxon>
        <taxon>Basidiomycota</taxon>
        <taxon>Ustilaginomycotina</taxon>
        <taxon>Ustilaginomycetes</taxon>
        <taxon>Ustilaginales</taxon>
        <taxon>Ustilaginaceae</taxon>
        <taxon>Melanopsichium</taxon>
    </lineage>
</organism>
<feature type="compositionally biased region" description="Basic residues" evidence="1">
    <location>
        <begin position="1"/>
        <end position="16"/>
    </location>
</feature>
<evidence type="ECO:0000313" key="2">
    <source>
        <dbReference type="EMBL" id="SNX84443.1"/>
    </source>
</evidence>
<feature type="region of interest" description="Disordered" evidence="1">
    <location>
        <begin position="48"/>
        <end position="109"/>
    </location>
</feature>
<evidence type="ECO:0000313" key="3">
    <source>
        <dbReference type="Proteomes" id="UP001294444"/>
    </source>
</evidence>
<comment type="caution">
    <text evidence="2">The sequence shown here is derived from an EMBL/GenBank/DDBJ whole genome shotgun (WGS) entry which is preliminary data.</text>
</comment>
<evidence type="ECO:0000256" key="1">
    <source>
        <dbReference type="SAM" id="MobiDB-lite"/>
    </source>
</evidence>
<dbReference type="AlphaFoldDB" id="A0AAJ4XNU3"/>
<keyword evidence="3" id="KW-1185">Reference proteome</keyword>
<proteinExistence type="predicted"/>
<dbReference type="EMBL" id="OAPG01000006">
    <property type="protein sequence ID" value="SNX84443.1"/>
    <property type="molecule type" value="Genomic_DNA"/>
</dbReference>
<gene>
    <name evidence="2" type="ORF">MEPE_03152</name>
</gene>